<name>A0A9X9YZM0_9BRAD</name>
<organism evidence="1 2">
    <name type="scientific">Bradyrhizobium barranii subsp. barranii</name>
    <dbReference type="NCBI Taxonomy" id="2823807"/>
    <lineage>
        <taxon>Bacteria</taxon>
        <taxon>Pseudomonadati</taxon>
        <taxon>Pseudomonadota</taxon>
        <taxon>Alphaproteobacteria</taxon>
        <taxon>Hyphomicrobiales</taxon>
        <taxon>Nitrobacteraceae</taxon>
        <taxon>Bradyrhizobium</taxon>
        <taxon>Bradyrhizobium barranii</taxon>
    </lineage>
</organism>
<protein>
    <submittedName>
        <fullName evidence="1">Uncharacterized protein</fullName>
    </submittedName>
</protein>
<evidence type="ECO:0000313" key="2">
    <source>
        <dbReference type="Proteomes" id="UP000564836"/>
    </source>
</evidence>
<dbReference type="RefSeq" id="WP_224517403.1">
    <property type="nucleotide sequence ID" value="NZ_CP088280.1"/>
</dbReference>
<reference evidence="1 2" key="2">
    <citation type="journal article" date="2022" name="Int. J. Syst. Evol. Microbiol.">
        <title>Strains of Bradyrhizobium barranii sp. nov. associated with legumes native to Canada are symbionts of soybeans and belong to different subspecies (subsp. barranii subsp. nov. and subsp. apii subsp. nov.) and symbiovars (sv. glycinearum and sv. septentrionale).</title>
        <authorList>
            <person name="Bromfield E.S.P."/>
            <person name="Cloutier S."/>
            <person name="Wasai-Hara S."/>
            <person name="Minamisawa K."/>
        </authorList>
    </citation>
    <scope>NUCLEOTIDE SEQUENCE [LARGE SCALE GENOMIC DNA]</scope>
    <source>
        <strain evidence="1 2">323S2</strain>
    </source>
</reference>
<dbReference type="Proteomes" id="UP000564836">
    <property type="component" value="Chromosome"/>
</dbReference>
<evidence type="ECO:0000313" key="1">
    <source>
        <dbReference type="EMBL" id="UGX96375.1"/>
    </source>
</evidence>
<accession>A0A9X9YZM0</accession>
<reference evidence="1 2" key="1">
    <citation type="journal article" date="2017" name="Syst. Appl. Microbiol.">
        <title>Soybeans inoculated with root zone soils of Canadian native legumes harbour diverse and novel Bradyrhizobium spp. that possess agricultural potential.</title>
        <authorList>
            <person name="Bromfield E.S.P."/>
            <person name="Cloutier S."/>
            <person name="Tambong J.T."/>
            <person name="Tran Thi T.V."/>
        </authorList>
    </citation>
    <scope>NUCLEOTIDE SEQUENCE [LARGE SCALE GENOMIC DNA]</scope>
    <source>
        <strain evidence="1 2">323S2</strain>
    </source>
</reference>
<gene>
    <name evidence="1" type="ORF">G6321_00015020</name>
</gene>
<proteinExistence type="predicted"/>
<dbReference type="EMBL" id="CP088280">
    <property type="protein sequence ID" value="UGX96375.1"/>
    <property type="molecule type" value="Genomic_DNA"/>
</dbReference>
<dbReference type="AlphaFoldDB" id="A0A9X9YZM0"/>
<sequence length="145" mass="16121">MTELVNKRSEVALAREAARRTLKQRTMTEIKSLARTQTVHAVNTLVKIMLDKNAPAHARVSAANAILDRGWGKPLQPIANEDGKPLEFIHRIERVIVHPGDGQTFDAHVEESVLREPLSVLGSIGATGDFDVSHEELWLRSQENT</sequence>